<evidence type="ECO:0000313" key="11">
    <source>
        <dbReference type="Proteomes" id="UP000112239"/>
    </source>
</evidence>
<reference evidence="5 13" key="5">
    <citation type="journal article" date="2012" name="J. Virol.">
        <title>Complete genomic sequence of chinese virulent duck enteritis virus.</title>
        <authorList>
            <person name="Wu Y."/>
            <person name="Cheng A."/>
            <person name="Wang M."/>
            <person name="Yang Q."/>
            <person name="Zhu D."/>
            <person name="Jia R."/>
            <person name="Chen S."/>
            <person name="Zhou Y."/>
            <person name="Wang X."/>
            <person name="Chen X."/>
        </authorList>
    </citation>
    <scope>NUCLEOTIDE SEQUENCE [LARGE SCALE GENOMIC DNA]</scope>
    <source>
        <strain evidence="5">CHv</strain>
    </source>
</reference>
<dbReference type="Proteomes" id="UP000114267">
    <property type="component" value="Segment"/>
</dbReference>
<proteinExistence type="predicted"/>
<dbReference type="EMBL" id="JQ673560">
    <property type="protein sequence ID" value="AGA17856.1"/>
    <property type="molecule type" value="Genomic_DNA"/>
</dbReference>
<evidence type="ECO:0000313" key="6">
    <source>
        <dbReference type="EMBL" id="AGA17856.1"/>
    </source>
</evidence>
<evidence type="ECO:0000313" key="13">
    <source>
        <dbReference type="Proteomes" id="UP000135812"/>
    </source>
</evidence>
<dbReference type="EMBL" id="EU861973">
    <property type="protein sequence ID" value="ACF75338.1"/>
    <property type="molecule type" value="Genomic_DNA"/>
</dbReference>
<dbReference type="EMBL" id="EU082088">
    <property type="protein sequence ID" value="ABS19578.1"/>
    <property type="molecule type" value="Genomic_DNA"/>
</dbReference>
<reference evidence="9" key="10">
    <citation type="journal article" date="2015" name="Arch. Virol.">
        <title>Biological properties of a duck enteritis virus attenuated via serial passaging in chick embryo fibroblasts.</title>
        <authorList>
            <person name="Yang C."/>
            <person name="Li J."/>
            <person name="Li Q."/>
            <person name="Li L."/>
            <person name="Sun M."/>
            <person name="Li H."/>
            <person name="Xia Y."/>
            <person name="Yang H."/>
            <person name="Yu K."/>
        </authorList>
    </citation>
    <scope>NUCLEOTIDE SEQUENCE</scope>
    <source>
        <strain evidence="9">CV p80</strain>
    </source>
</reference>
<feature type="region of interest" description="Disordered" evidence="1">
    <location>
        <begin position="1"/>
        <end position="28"/>
    </location>
</feature>
<reference evidence="2 14" key="3">
    <citation type="journal article" date="2009" name="Virology">
        <title>Molecular characterization of the genome of duck enteritis virus.</title>
        <authorList>
            <person name="Li Y."/>
            <person name="Huang B."/>
            <person name="Ma X."/>
            <person name="Wu J."/>
            <person name="Li F."/>
            <person name="Ai W."/>
            <person name="Song M."/>
            <person name="Yang H."/>
        </authorList>
    </citation>
    <scope>NUCLEOTIDE SEQUENCE [LARGE SCALE GENOMIC DNA]</scope>
    <source>
        <strain evidence="2">VAC</strain>
    </source>
</reference>
<evidence type="ECO:0000313" key="12">
    <source>
        <dbReference type="Proteomes" id="UP000114267"/>
    </source>
</evidence>
<evidence type="ECO:0000313" key="9">
    <source>
        <dbReference type="EMBL" id="AJG04933.1"/>
    </source>
</evidence>
<dbReference type="EMBL" id="EU328306">
    <property type="protein sequence ID" value="ABY47598.1"/>
    <property type="molecule type" value="Genomic_DNA"/>
</dbReference>
<reference evidence="2" key="4">
    <citation type="submission" date="2009-07" db="EMBL/GenBank/DDBJ databases">
        <authorList>
            <person name="Li Y.F."/>
            <person name="Huang B."/>
        </authorList>
    </citation>
    <scope>NUCLEOTIDE SEQUENCE</scope>
    <source>
        <strain evidence="2">VAC</strain>
    </source>
</reference>
<evidence type="ECO:0000313" key="2">
    <source>
        <dbReference type="EMBL" id="ABS19578.1"/>
    </source>
</evidence>
<evidence type="ECO:0000313" key="14">
    <source>
        <dbReference type="Proteomes" id="UP000164963"/>
    </source>
</evidence>
<dbReference type="Proteomes" id="UP000180937">
    <property type="component" value="Segment"/>
</dbReference>
<evidence type="ECO:0000313" key="8">
    <source>
        <dbReference type="EMBL" id="AGW24854.1"/>
    </source>
</evidence>
<dbReference type="GeneID" id="8223390"/>
<evidence type="ECO:0000313" key="10">
    <source>
        <dbReference type="Proteomes" id="UP000098628"/>
    </source>
</evidence>
<evidence type="ECO:0000313" key="5">
    <source>
        <dbReference type="EMBL" id="AFC61885.1"/>
    </source>
</evidence>
<organism evidence="2 14">
    <name type="scientific">anatid alphaherpesvirus 1</name>
    <dbReference type="NCBI Taxonomy" id="104388"/>
    <lineage>
        <taxon>Viruses</taxon>
        <taxon>Duplodnaviria</taxon>
        <taxon>Heunggongvirae</taxon>
        <taxon>Peploviricota</taxon>
        <taxon>Herviviricetes</taxon>
        <taxon>Herpesvirales</taxon>
        <taxon>Orthoherpesviridae</taxon>
        <taxon>Alphaherpesvirinae</taxon>
        <taxon>Mardivirus</taxon>
        <taxon>Mardivirus anatidalpha1</taxon>
    </lineage>
</organism>
<reference evidence="7 11" key="6">
    <citation type="journal article" date="2013" name="Genome Announc.">
        <title>Complete genome sequence of an attenuated duck enteritis virus obtained by in vitro serial passage.</title>
        <authorList>
            <person name="Yang C."/>
            <person name="Li J."/>
            <person name="Li Q."/>
            <person name="Li H."/>
            <person name="Xia Y."/>
            <person name="Guo X."/>
            <person name="Yu K."/>
            <person name="Yang H."/>
        </authorList>
    </citation>
    <scope>NUCLEOTIDE SEQUENCE [LARGE SCALE GENOMIC DNA]</scope>
    <source>
        <strain evidence="7">K</strain>
    </source>
</reference>
<dbReference type="EMBL" id="JQ647509">
    <property type="protein sequence ID" value="AFC61885.1"/>
    <property type="molecule type" value="Genomic_DNA"/>
</dbReference>
<reference evidence="4" key="2">
    <citation type="submission" date="2008-07" db="EMBL/GenBank/DDBJ databases">
        <title>Discovery and functional identification of novel Duck enteritis virus LORF-2 gene.</title>
        <authorList>
            <person name="Cheng A.C."/>
            <person name="Wang M.S."/>
            <person name="Zhu D.K."/>
            <person name="Jia R.Y."/>
            <person name="Luo Q.H."/>
            <person name="Guo Y.F."/>
        </authorList>
    </citation>
    <scope>NUCLEOTIDE SEQUENCE</scope>
    <source>
        <strain evidence="4">CHv</strain>
    </source>
</reference>
<dbReference type="Proteomes" id="UP000164963">
    <property type="component" value="Genome"/>
</dbReference>
<dbReference type="Gene3D" id="3.40.50.1820">
    <property type="entry name" value="alpha/beta hydrolase"/>
    <property type="match status" value="1"/>
</dbReference>
<feature type="compositionally biased region" description="Basic and acidic residues" evidence="1">
    <location>
        <begin position="1"/>
        <end position="12"/>
    </location>
</feature>
<reference evidence="10" key="9">
    <citation type="submission" date="2014-03" db="EMBL/GenBank/DDBJ databases">
        <title>Protective efficacy and genomic characteristics of a duck enteritis virus attenuated by serial passage in chick embryo fibroblast.</title>
        <authorList>
            <person name="Yang C."/>
            <person name="Li Q."/>
            <person name="Li J."/>
            <person name="Liu D."/>
            <person name="Li L."/>
            <person name="Li H."/>
            <person name="Xia Y."/>
            <person name="Yang H."/>
            <person name="Yu K."/>
        </authorList>
    </citation>
    <scope>NUCLEOTIDE SEQUENCE [LARGE SCALE GENOMIC DNA]</scope>
</reference>
<evidence type="ECO:0000313" key="4">
    <source>
        <dbReference type="EMBL" id="ACF75338.1"/>
    </source>
</evidence>
<sequence>MANMKTEDPKVKESKRKQTRTVTAKQRPRVVGDGESLKATQHKVSTLQNQYMPEAAGSATLHYWNITTETYINYTIGPDIYNTLITDGVLGPGRDIILLTHGWTGVKFADNVFMSFLRFHQRMTPTLTVLFINWTTESRNRSSFDDRIADAMIDELSFLFLNLDVEQTKLHCIGHSIGGYLCSAICRDFSSTTGAKCKRLVAIDPSTELTIQQIQSRVTSSKINTISKQDAEYVVVFASNQDFFRPGKLLTGHEYIVAKLGGPRGRKCDAATRKWNRRICGTNFFNERFCETLTHEEILRRLGPPTESLLCSQFVGPAQYMKLLDVEQSLVTLQPDDRSPEGQYGLVYSVWNAYVSGLDYRYISYYGYRPEWYIYEMHSTDITTSNLVVVMATSGSIINVMYSTGVYSYTLGSFSVAAALMHGSYDTKKPLFISCSGGRILSVHLSGGRGYLREYQNGTFIHKLPMTTRKLSLYNCHEFGKHAGSIFKCESAGTEHYIPIYRSQLTVTKTIPVPPLQGCLQYDDLSNITLTTVRPPVSTQVNSSVTIYPGHHGQVMQIEMVNTVTGQTDTILTFWDICNISRDRGIVMAFDRTTPMLRLLFRNSGNYTIYLKADFGTTEANVTVLDKPIR</sequence>
<dbReference type="EMBL" id="KF487736">
    <property type="protein sequence ID" value="AGS78724.1"/>
    <property type="molecule type" value="Genomic_DNA"/>
</dbReference>
<evidence type="ECO:0000313" key="7">
    <source>
        <dbReference type="EMBL" id="AGS78724.1"/>
    </source>
</evidence>
<dbReference type="Proteomes" id="UP000135812">
    <property type="component" value="Genome"/>
</dbReference>
<dbReference type="EMBL" id="KF263690">
    <property type="protein sequence ID" value="AGW24854.1"/>
    <property type="molecule type" value="Genomic_DNA"/>
</dbReference>
<dbReference type="Proteomes" id="UP000112239">
    <property type="component" value="Segment"/>
</dbReference>
<dbReference type="Proteomes" id="UP000098628">
    <property type="component" value="Genome"/>
</dbReference>
<name>A7LA99_9ALPH</name>
<evidence type="ECO:0000313" key="3">
    <source>
        <dbReference type="EMBL" id="ABY47598.1"/>
    </source>
</evidence>
<dbReference type="InterPro" id="IPR029058">
    <property type="entry name" value="AB_hydrolase_fold"/>
</dbReference>
<reference evidence="8 12" key="7">
    <citation type="submission" date="2013-06" db="EMBL/GenBank/DDBJ databases">
        <authorList>
            <person name="Zou Z."/>
            <person name="Hu Y."/>
        </authorList>
    </citation>
    <scope>NUCLEOTIDE SEQUENCE [LARGE SCALE GENOMIC DNA]</scope>
    <source>
        <strain evidence="8">C-KCE</strain>
    </source>
</reference>
<reference evidence="6 15" key="8">
    <citation type="journal article" date="2014" name="Virus Genes">
        <title>Comparative genomic sequence analysis between a standard challenge strain and a vaccine strain of duck enteritis virus in China.</title>
        <authorList>
            <person name="Yang C."/>
            <person name="Li Q."/>
            <person name="Li J."/>
            <person name="Zhang G."/>
            <person name="Li H."/>
            <person name="Xia Y."/>
            <person name="Yang H."/>
            <person name="Yu K."/>
        </authorList>
    </citation>
    <scope>NUCLEOTIDE SEQUENCE [LARGE SCALE GENOMIC DNA]</scope>
    <source>
        <strain evidence="6">CV</strain>
    </source>
</reference>
<dbReference type="OrthoDB" id="15959at10239"/>
<reference evidence="3" key="1">
    <citation type="submission" date="2007-12" db="EMBL/GenBank/DDBJ databases">
        <title>Sequences of LORF2- and LORF3-like genes of Duck enteritis virus clone-03 strain corresponding to MDV-1.</title>
        <authorList>
            <person name="Liu X."/>
            <person name="Li H."/>
            <person name="Liu S."/>
            <person name="Kong X."/>
        </authorList>
    </citation>
    <scope>NUCLEOTIDE SEQUENCE</scope>
    <source>
        <strain evidence="3">DEV clone-03</strain>
    </source>
</reference>
<dbReference type="EMBL" id="KJ549663">
    <property type="protein sequence ID" value="AJG04933.1"/>
    <property type="molecule type" value="Genomic_DNA"/>
</dbReference>
<evidence type="ECO:0000256" key="1">
    <source>
        <dbReference type="SAM" id="MobiDB-lite"/>
    </source>
</evidence>
<dbReference type="RefSeq" id="YP_003084425.1">
    <property type="nucleotide sequence ID" value="NC_013036.1"/>
</dbReference>
<dbReference type="SUPFAM" id="SSF53474">
    <property type="entry name" value="alpha/beta-Hydrolases"/>
    <property type="match status" value="1"/>
</dbReference>
<dbReference type="SMR" id="A7LA99"/>
<dbReference type="KEGG" id="vg:8223390"/>
<protein>
    <submittedName>
        <fullName evidence="4">LORF-2</fullName>
    </submittedName>
    <submittedName>
        <fullName evidence="2">LORF2</fullName>
    </submittedName>
</protein>
<evidence type="ECO:0000313" key="15">
    <source>
        <dbReference type="Proteomes" id="UP000180937"/>
    </source>
</evidence>
<gene>
    <name evidence="2" type="primary">LORF2</name>
    <name evidence="6" type="synonym">DEVCV66</name>
    <name evidence="7" type="synonym">ORF64</name>
    <name evidence="9" type="synonym">ORF66</name>
</gene>
<accession>A7LA99</accession>